<feature type="binding site" evidence="14">
    <location>
        <position position="358"/>
    </location>
    <ligand>
        <name>[Ni-4Fe-4S] cluster</name>
        <dbReference type="ChEBI" id="CHEBI:47739"/>
    </ligand>
</feature>
<dbReference type="GO" id="GO:0016151">
    <property type="term" value="F:nickel cation binding"/>
    <property type="evidence" value="ECO:0007669"/>
    <property type="project" value="InterPro"/>
</dbReference>
<feature type="binding site" evidence="14">
    <location>
        <position position="77"/>
    </location>
    <ligand>
        <name>[4Fe-4S] cluster</name>
        <dbReference type="ChEBI" id="CHEBI:49883"/>
        <label>2</label>
    </ligand>
</feature>
<evidence type="ECO:0000256" key="5">
    <source>
        <dbReference type="ARBA" id="ARBA00022485"/>
    </source>
</evidence>
<comment type="catalytic activity">
    <reaction evidence="12 13">
        <text>CO + 2 oxidized [2Fe-2S]-[ferredoxin] + H2O = 2 reduced [2Fe-2S]-[ferredoxin] + CO2 + 2 H(+)</text>
        <dbReference type="Rhea" id="RHEA:21040"/>
        <dbReference type="Rhea" id="RHEA-COMP:10000"/>
        <dbReference type="Rhea" id="RHEA-COMP:10001"/>
        <dbReference type="ChEBI" id="CHEBI:15377"/>
        <dbReference type="ChEBI" id="CHEBI:15378"/>
        <dbReference type="ChEBI" id="CHEBI:16526"/>
        <dbReference type="ChEBI" id="CHEBI:17245"/>
        <dbReference type="ChEBI" id="CHEBI:33737"/>
        <dbReference type="ChEBI" id="CHEBI:33738"/>
        <dbReference type="EC" id="1.2.7.4"/>
    </reaction>
</comment>
<dbReference type="FunFam" id="3.40.50.2030:FF:000003">
    <property type="entry name" value="Carbon monoxide dehydrogenase"/>
    <property type="match status" value="1"/>
</dbReference>
<evidence type="ECO:0000256" key="7">
    <source>
        <dbReference type="ARBA" id="ARBA00022723"/>
    </source>
</evidence>
<feature type="binding site" evidence="14">
    <location>
        <position position="60"/>
    </location>
    <ligand>
        <name>[4Fe-4S] cluster</name>
        <dbReference type="ChEBI" id="CHEBI:49883"/>
        <label>1</label>
        <note>ligand shared between dimeric partners</note>
    </ligand>
</feature>
<keyword evidence="7 13" id="KW-0479">Metal-binding</keyword>
<feature type="binding site" evidence="14">
    <location>
        <position position="539"/>
    </location>
    <ligand>
        <name>[Ni-4Fe-4S] cluster</name>
        <dbReference type="ChEBI" id="CHEBI:47739"/>
    </ligand>
</feature>
<comment type="cofactor">
    <cofactor evidence="11">
        <name>[Ni-4Fe-5S] cluster</name>
        <dbReference type="ChEBI" id="CHEBI:177874"/>
    </cofactor>
</comment>
<dbReference type="InterPro" id="IPR016099">
    <property type="entry name" value="Prismane-like_a/b-sand"/>
</dbReference>
<dbReference type="Pfam" id="PF03063">
    <property type="entry name" value="Prismane"/>
    <property type="match status" value="1"/>
</dbReference>
<evidence type="ECO:0000256" key="4">
    <source>
        <dbReference type="ARBA" id="ARBA00011738"/>
    </source>
</evidence>
<dbReference type="PANTHER" id="PTHR30109">
    <property type="entry name" value="HYDROXYLAMINE REDUCTASE"/>
    <property type="match status" value="1"/>
</dbReference>
<dbReference type="AlphaFoldDB" id="A0A0P8DZZ8"/>
<keyword evidence="5 13" id="KW-0004">4Fe-4S</keyword>
<feature type="binding site" evidence="14">
    <location>
        <position position="88"/>
    </location>
    <ligand>
        <name>[4Fe-4S] cluster</name>
        <dbReference type="ChEBI" id="CHEBI:49883"/>
        <label>2</label>
    </ligand>
</feature>
<dbReference type="PANTHER" id="PTHR30109:SF4">
    <property type="entry name" value="CARBON MONOXIDE DEHYDROGENASE"/>
    <property type="match status" value="1"/>
</dbReference>
<dbReference type="PIRSF" id="PIRSF005023">
    <property type="entry name" value="CODH"/>
    <property type="match status" value="1"/>
</dbReference>
<evidence type="ECO:0000256" key="11">
    <source>
        <dbReference type="ARBA" id="ARBA00034454"/>
    </source>
</evidence>
<dbReference type="EC" id="1.2.7.4" evidence="13"/>
<feature type="binding site" evidence="14">
    <location>
        <position position="279"/>
    </location>
    <ligand>
        <name>[Ni-4Fe-4S] cluster</name>
        <dbReference type="ChEBI" id="CHEBI:47739"/>
    </ligand>
</feature>
<evidence type="ECO:0000256" key="2">
    <source>
        <dbReference type="ARBA" id="ARBA00002452"/>
    </source>
</evidence>
<gene>
    <name evidence="15" type="ORF">MPEBLZ_01949</name>
</gene>
<dbReference type="GO" id="GO:0051539">
    <property type="term" value="F:4 iron, 4 sulfur cluster binding"/>
    <property type="evidence" value="ECO:0007669"/>
    <property type="project" value="UniProtKB-UniRule"/>
</dbReference>
<dbReference type="InterPro" id="IPR011254">
    <property type="entry name" value="Prismane-like_sf"/>
</dbReference>
<dbReference type="GO" id="GO:0050418">
    <property type="term" value="F:hydroxylamine reductase activity"/>
    <property type="evidence" value="ECO:0007669"/>
    <property type="project" value="TreeGrafter"/>
</dbReference>
<dbReference type="InterPro" id="IPR010047">
    <property type="entry name" value="CODH"/>
</dbReference>
<evidence type="ECO:0000256" key="14">
    <source>
        <dbReference type="PIRSR" id="PIRSR005023-1"/>
    </source>
</evidence>
<feature type="binding site" evidence="14">
    <location>
        <position position="498"/>
    </location>
    <ligand>
        <name>[Ni-4Fe-4S] cluster</name>
        <dbReference type="ChEBI" id="CHEBI:47739"/>
    </ligand>
</feature>
<dbReference type="EMBL" id="LKCM01000140">
    <property type="protein sequence ID" value="KPQ43483.1"/>
    <property type="molecule type" value="Genomic_DNA"/>
</dbReference>
<dbReference type="GO" id="GO:0004601">
    <property type="term" value="F:peroxidase activity"/>
    <property type="evidence" value="ECO:0007669"/>
    <property type="project" value="TreeGrafter"/>
</dbReference>
<comment type="cofactor">
    <cofactor evidence="1">
        <name>[4Fe-4S] cluster</name>
        <dbReference type="ChEBI" id="CHEBI:49883"/>
    </cofactor>
</comment>
<comment type="subunit">
    <text evidence="4">Homodimer.</text>
</comment>
<feature type="binding site" evidence="14">
    <location>
        <position position="69"/>
    </location>
    <ligand>
        <name>[4Fe-4S] cluster</name>
        <dbReference type="ChEBI" id="CHEBI:49883"/>
        <label>2</label>
    </ligand>
</feature>
<comment type="caution">
    <text evidence="15">The sequence shown here is derived from an EMBL/GenBank/DDBJ whole genome shotgun (WGS) entry which is preliminary data.</text>
</comment>
<dbReference type="Proteomes" id="UP000050360">
    <property type="component" value="Unassembled WGS sequence"/>
</dbReference>
<keyword evidence="8 13" id="KW-0560">Oxidoreductase</keyword>
<dbReference type="InterPro" id="IPR004137">
    <property type="entry name" value="HCP/CODH"/>
</dbReference>
<evidence type="ECO:0000256" key="3">
    <source>
        <dbReference type="ARBA" id="ARBA00010689"/>
    </source>
</evidence>
<evidence type="ECO:0000313" key="15">
    <source>
        <dbReference type="EMBL" id="KPQ43483.1"/>
    </source>
</evidence>
<feature type="binding site" evidence="14">
    <location>
        <position position="72"/>
    </location>
    <ligand>
        <name>[4Fe-4S] cluster</name>
        <dbReference type="ChEBI" id="CHEBI:49883"/>
        <label>2</label>
    </ligand>
</feature>
<dbReference type="GO" id="GO:0042542">
    <property type="term" value="P:response to hydrogen peroxide"/>
    <property type="evidence" value="ECO:0007669"/>
    <property type="project" value="TreeGrafter"/>
</dbReference>
<dbReference type="Gene3D" id="3.40.50.2030">
    <property type="match status" value="2"/>
</dbReference>
<dbReference type="InterPro" id="IPR016101">
    <property type="entry name" value="CO_DH_a-bundle"/>
</dbReference>
<dbReference type="Gene3D" id="1.20.1270.30">
    <property type="match status" value="1"/>
</dbReference>
<evidence type="ECO:0000256" key="9">
    <source>
        <dbReference type="ARBA" id="ARBA00023004"/>
    </source>
</evidence>
<comment type="similarity">
    <text evidence="3">Belongs to the Ni-containing carbon monoxide dehydrogenase family.</text>
</comment>
<comment type="function">
    <text evidence="2">CODH oxidizes carbon monoxide coupled, via CooF, to the reduction of a hydrogen cation by a hydrogenase (possibly CooH).</text>
</comment>
<dbReference type="NCBIfam" id="TIGR01702">
    <property type="entry name" value="CO_DH_cata"/>
    <property type="match status" value="1"/>
</dbReference>
<evidence type="ECO:0000256" key="13">
    <source>
        <dbReference type="PIRNR" id="PIRNR005023"/>
    </source>
</evidence>
<evidence type="ECO:0000256" key="10">
    <source>
        <dbReference type="ARBA" id="ARBA00023014"/>
    </source>
</evidence>
<dbReference type="PATRIC" id="fig|1719120.3.peg.2126"/>
<keyword evidence="9 13" id="KW-0408">Iron</keyword>
<reference evidence="15 16" key="1">
    <citation type="submission" date="2015-09" db="EMBL/GenBank/DDBJ databases">
        <title>A metagenomics-based metabolic model of nitrate-dependent anaerobic oxidation of methane by Methanoperedens-like archaea.</title>
        <authorList>
            <person name="Arshad A."/>
            <person name="Speth D.R."/>
            <person name="De Graaf R.M."/>
            <person name="Op Den Camp H.J."/>
            <person name="Jetten M.S."/>
            <person name="Welte C.U."/>
        </authorList>
    </citation>
    <scope>NUCLEOTIDE SEQUENCE [LARGE SCALE GENOMIC DNA]</scope>
</reference>
<dbReference type="GO" id="GO:0043885">
    <property type="term" value="F:anaerobic carbon-monoxide dehydrogenase activity"/>
    <property type="evidence" value="ECO:0007669"/>
    <property type="project" value="UniProtKB-UniRule"/>
</dbReference>
<dbReference type="GO" id="GO:0006091">
    <property type="term" value="P:generation of precursor metabolites and energy"/>
    <property type="evidence" value="ECO:0007669"/>
    <property type="project" value="InterPro"/>
</dbReference>
<evidence type="ECO:0000256" key="6">
    <source>
        <dbReference type="ARBA" id="ARBA00022596"/>
    </source>
</evidence>
<accession>A0A0P8DZZ8</accession>
<organism evidence="15 16">
    <name type="scientific">Candidatus Methanoperedens nitratireducens</name>
    <dbReference type="NCBI Taxonomy" id="1392998"/>
    <lineage>
        <taxon>Archaea</taxon>
        <taxon>Methanobacteriati</taxon>
        <taxon>Methanobacteriota</taxon>
        <taxon>Stenosarchaea group</taxon>
        <taxon>Methanomicrobia</taxon>
        <taxon>Methanosarcinales</taxon>
        <taxon>ANME-2 cluster</taxon>
        <taxon>Candidatus Methanoperedentaceae</taxon>
        <taxon>Candidatus Methanoperedens</taxon>
    </lineage>
</organism>
<protein>
    <recommendedName>
        <fullName evidence="13">Carbon monoxide dehydrogenase</fullName>
        <ecNumber evidence="13">1.2.7.4</ecNumber>
    </recommendedName>
</protein>
<proteinExistence type="inferred from homology"/>
<dbReference type="SUPFAM" id="SSF56821">
    <property type="entry name" value="Prismane protein-like"/>
    <property type="match status" value="1"/>
</dbReference>
<feature type="binding site" evidence="14">
    <location>
        <position position="467"/>
    </location>
    <ligand>
        <name>[Ni-4Fe-4S] cluster</name>
        <dbReference type="ChEBI" id="CHEBI:47739"/>
    </ligand>
</feature>
<name>A0A0P8DZZ8_9EURY</name>
<evidence type="ECO:0000256" key="12">
    <source>
        <dbReference type="ARBA" id="ARBA00048733"/>
    </source>
</evidence>
<evidence type="ECO:0000256" key="1">
    <source>
        <dbReference type="ARBA" id="ARBA00001966"/>
    </source>
</evidence>
<keyword evidence="10 13" id="KW-0411">Iron-sulfur</keyword>
<evidence type="ECO:0000313" key="16">
    <source>
        <dbReference type="Proteomes" id="UP000050360"/>
    </source>
</evidence>
<sequence length="649" mass="68957">MSFLEKIGIGTKKEEIKVDIKENKPEDVSAHLSVIQMHKILHKDNITNSFDRALAQGKRCSFCEQGISCQLCSNGPCRIKPGVDRGVCGIDADAMAMRNMMFLNTMGIAAYTYHAKEVAKTLRATALGKTPFKISDEAKLRSFAGKLGLTNDGSTNEIAIAVADAMIAEINSDSDIELSNVLRFAPKSRIDLWRKLGILPGGPLNETTDCVTSSMTNIDGDYVSLAKKALRLGISCIYGSQIPLEMGQDILFGTPKPHAVNVDLGIIDPAYVNIAVNGHEPFIGVALIKAAHETKNQETARKAGGKGLHIIGSIETGQELVQRYNIDDVFVGLTGNWLSIEPALATGGIDVLAMDMNCSPPGMAEYQDKYNTSLISVSKLINVPGMKDQIIYKPEDAAAQAQKLIDIAIENFKKRKGKTTTPSSKKQNAVIGFSTEACLGALGGTLDPLLDVIKKGTLKGVVALVSCTTLRDGGQDINTLKMARELIKRDILVISAGCGNAALQVGGLTTLEAKQEAGPGLRAVCELLKIPPVLSFGTCTDTGRIALLVTAVADALGVDPSQLPVAVTAPEYMEQKATIDAIFALAFGLYTHVSPLPPVAGAPRLVKLLTEDLEGITGGKIAVETDMVDAANGIEAHIMKKRAALGLPA</sequence>
<keyword evidence="6 14" id="KW-0533">Nickel</keyword>
<evidence type="ECO:0000256" key="8">
    <source>
        <dbReference type="ARBA" id="ARBA00023002"/>
    </source>
</evidence>